<evidence type="ECO:0000256" key="6">
    <source>
        <dbReference type="ARBA" id="ARBA00023136"/>
    </source>
</evidence>
<evidence type="ECO:0000313" key="8">
    <source>
        <dbReference type="EMBL" id="SDF91764.1"/>
    </source>
</evidence>
<evidence type="ECO:0000256" key="7">
    <source>
        <dbReference type="SAM" id="Phobius"/>
    </source>
</evidence>
<sequence length="209" mass="22415">MMAGVHPTLAGVVLGLITPVRPPSMREEPLEMVSRVLKQLRSSNAVESKDTLRLQRPLQELRVAHREILPPVSRVQMALHPWVAYGIMPIFALANAGVELKGTDISAGKHWVLLGIGLAFVVGKPLGIVGATWVAVGFGWCRLAEGVSWGGVWLVGLLAGIGFTMSIFIAMLTFADDDLLKAAKLGVLLGSFVAATVGLAWGTIYVRRQ</sequence>
<organism evidence="8 9">
    <name type="scientific">Bradyrhizobium brasilense</name>
    <dbReference type="NCBI Taxonomy" id="1419277"/>
    <lineage>
        <taxon>Bacteria</taxon>
        <taxon>Pseudomonadati</taxon>
        <taxon>Pseudomonadota</taxon>
        <taxon>Alphaproteobacteria</taxon>
        <taxon>Hyphomicrobiales</taxon>
        <taxon>Nitrobacteraceae</taxon>
        <taxon>Bradyrhizobium</taxon>
    </lineage>
</organism>
<dbReference type="GO" id="GO:0015385">
    <property type="term" value="F:sodium:proton antiporter activity"/>
    <property type="evidence" value="ECO:0007669"/>
    <property type="project" value="TreeGrafter"/>
</dbReference>
<name>A0A1G7PZT3_9BRAD</name>
<dbReference type="Gene3D" id="1.20.1530.10">
    <property type="entry name" value="Na+/H+ antiporter like domain"/>
    <property type="match status" value="1"/>
</dbReference>
<dbReference type="GO" id="GO:0006885">
    <property type="term" value="P:regulation of pH"/>
    <property type="evidence" value="ECO:0007669"/>
    <property type="project" value="InterPro"/>
</dbReference>
<gene>
    <name evidence="8" type="ORF">SAMN05216337_10885</name>
</gene>
<keyword evidence="5 7" id="KW-1133">Transmembrane helix</keyword>
<dbReference type="GO" id="GO:0005886">
    <property type="term" value="C:plasma membrane"/>
    <property type="evidence" value="ECO:0007669"/>
    <property type="project" value="UniProtKB-SubCell"/>
</dbReference>
<dbReference type="PANTHER" id="PTHR30341">
    <property type="entry name" value="SODIUM ION/PROTON ANTIPORTER NHAA-RELATED"/>
    <property type="match status" value="1"/>
</dbReference>
<evidence type="ECO:0000256" key="4">
    <source>
        <dbReference type="ARBA" id="ARBA00022692"/>
    </source>
</evidence>
<keyword evidence="4 7" id="KW-0812">Transmembrane</keyword>
<evidence type="ECO:0000256" key="3">
    <source>
        <dbReference type="ARBA" id="ARBA00022475"/>
    </source>
</evidence>
<dbReference type="AlphaFoldDB" id="A0A1G7PZT3"/>
<dbReference type="PANTHER" id="PTHR30341:SF0">
    <property type="entry name" value="NA(+)_H(+) ANTIPORTER NHAA"/>
    <property type="match status" value="1"/>
</dbReference>
<keyword evidence="6 7" id="KW-0472">Membrane</keyword>
<protein>
    <recommendedName>
        <fullName evidence="2">Putative Na(+)/H(+) antiporter NhaA homolog</fullName>
    </recommendedName>
</protein>
<dbReference type="Pfam" id="PF06965">
    <property type="entry name" value="Na_H_antiport_1"/>
    <property type="match status" value="1"/>
</dbReference>
<reference evidence="8 9" key="1">
    <citation type="submission" date="2016-10" db="EMBL/GenBank/DDBJ databases">
        <authorList>
            <person name="de Groot N.N."/>
        </authorList>
    </citation>
    <scope>NUCLEOTIDE SEQUENCE [LARGE SCALE GENOMIC DNA]</scope>
    <source>
        <strain evidence="8 9">R5</strain>
    </source>
</reference>
<dbReference type="InterPro" id="IPR023171">
    <property type="entry name" value="Na/H_antiporter_dom_sf"/>
</dbReference>
<evidence type="ECO:0000256" key="2">
    <source>
        <dbReference type="ARBA" id="ARBA00015550"/>
    </source>
</evidence>
<evidence type="ECO:0000313" key="9">
    <source>
        <dbReference type="Proteomes" id="UP000199245"/>
    </source>
</evidence>
<feature type="transmembrane region" description="Helical" evidence="7">
    <location>
        <begin position="152"/>
        <end position="175"/>
    </location>
</feature>
<feature type="transmembrane region" description="Helical" evidence="7">
    <location>
        <begin position="82"/>
        <end position="100"/>
    </location>
</feature>
<proteinExistence type="predicted"/>
<evidence type="ECO:0000256" key="1">
    <source>
        <dbReference type="ARBA" id="ARBA00004429"/>
    </source>
</evidence>
<comment type="subcellular location">
    <subcellularLocation>
        <location evidence="1">Cell inner membrane</location>
        <topology evidence="1">Multi-pass membrane protein</topology>
    </subcellularLocation>
</comment>
<dbReference type="Proteomes" id="UP000199245">
    <property type="component" value="Unassembled WGS sequence"/>
</dbReference>
<dbReference type="InterPro" id="IPR004670">
    <property type="entry name" value="NhaA"/>
</dbReference>
<feature type="transmembrane region" description="Helical" evidence="7">
    <location>
        <begin position="187"/>
        <end position="206"/>
    </location>
</feature>
<keyword evidence="3" id="KW-1003">Cell membrane</keyword>
<feature type="transmembrane region" description="Helical" evidence="7">
    <location>
        <begin position="112"/>
        <end position="140"/>
    </location>
</feature>
<accession>A0A1G7PZT3</accession>
<evidence type="ECO:0000256" key="5">
    <source>
        <dbReference type="ARBA" id="ARBA00022989"/>
    </source>
</evidence>
<dbReference type="EMBL" id="FMZW01000088">
    <property type="protein sequence ID" value="SDF91764.1"/>
    <property type="molecule type" value="Genomic_DNA"/>
</dbReference>